<reference evidence="2" key="1">
    <citation type="submission" date="2006-10" db="EMBL/GenBank/DDBJ databases">
        <title>Complete sequence of Solibacter usitatus Ellin6076.</title>
        <authorList>
            <consortium name="US DOE Joint Genome Institute"/>
            <person name="Copeland A."/>
            <person name="Lucas S."/>
            <person name="Lapidus A."/>
            <person name="Barry K."/>
            <person name="Detter J.C."/>
            <person name="Glavina del Rio T."/>
            <person name="Hammon N."/>
            <person name="Israni S."/>
            <person name="Dalin E."/>
            <person name="Tice H."/>
            <person name="Pitluck S."/>
            <person name="Thompson L.S."/>
            <person name="Brettin T."/>
            <person name="Bruce D."/>
            <person name="Han C."/>
            <person name="Tapia R."/>
            <person name="Gilna P."/>
            <person name="Schmutz J."/>
            <person name="Larimer F."/>
            <person name="Land M."/>
            <person name="Hauser L."/>
            <person name="Kyrpides N."/>
            <person name="Mikhailova N."/>
            <person name="Janssen P.H."/>
            <person name="Kuske C.R."/>
            <person name="Richardson P."/>
        </authorList>
    </citation>
    <scope>NUCLEOTIDE SEQUENCE</scope>
    <source>
        <strain evidence="2">Ellin6076</strain>
    </source>
</reference>
<protein>
    <submittedName>
        <fullName evidence="2">Uncharacterized enzyme involved in inositol metabolism</fullName>
    </submittedName>
</protein>
<dbReference type="OrthoDB" id="9799936at2"/>
<dbReference type="eggNOG" id="COG3718">
    <property type="taxonomic scope" value="Bacteria"/>
</dbReference>
<organism evidence="2">
    <name type="scientific">Solibacter usitatus (strain Ellin6076)</name>
    <dbReference type="NCBI Taxonomy" id="234267"/>
    <lineage>
        <taxon>Bacteria</taxon>
        <taxon>Pseudomonadati</taxon>
        <taxon>Acidobacteriota</taxon>
        <taxon>Terriglobia</taxon>
        <taxon>Bryobacterales</taxon>
        <taxon>Solibacteraceae</taxon>
        <taxon>Candidatus Solibacter</taxon>
    </lineage>
</organism>
<dbReference type="KEGG" id="sus:Acid_2736"/>
<sequence precursor="true">MSSLAPAINAQTCVIRATHKTKGRSRSLAPATAAVRHLHYGRIILDAADAPLEFSTGTHETGLIALNGHATIRLGAESFALGRYDAIYIPRDRAVVVTPGDSGCDLAEISAPVTGDYPVQYVPFSQVQSDPNLHFAAGAPSCERDLNIVFGKNVQAGRIMAGVTFSKPGNWTSWPPHEHGRMLEEAYLYIDMPAPGWGLQLVFTNSNEPELVAKVGEGDVVVMPEGYHPNVAAPGNSINFLWMMAAHTEVADRQFGVVNVHPAYAAGGSGLEAAHETK</sequence>
<dbReference type="HOGENOM" id="CLU_087290_0_0_0"/>
<accession>Q01NA5</accession>
<dbReference type="InterPro" id="IPR014710">
    <property type="entry name" value="RmlC-like_jellyroll"/>
</dbReference>
<dbReference type="SUPFAM" id="SSF51182">
    <property type="entry name" value="RmlC-like cupins"/>
    <property type="match status" value="1"/>
</dbReference>
<dbReference type="EMBL" id="CP000473">
    <property type="protein sequence ID" value="ABJ83724.1"/>
    <property type="molecule type" value="Genomic_DNA"/>
</dbReference>
<evidence type="ECO:0000313" key="2">
    <source>
        <dbReference type="EMBL" id="ABJ83724.1"/>
    </source>
</evidence>
<dbReference type="STRING" id="234267.Acid_2736"/>
<dbReference type="PANTHER" id="PTHR39193">
    <property type="entry name" value="5-DEOXY-GLUCURONATE ISOMERASE"/>
    <property type="match status" value="1"/>
</dbReference>
<dbReference type="AlphaFoldDB" id="Q01NA5"/>
<name>Q01NA5_SOLUE</name>
<dbReference type="GO" id="GO:0019310">
    <property type="term" value="P:inositol catabolic process"/>
    <property type="evidence" value="ECO:0007669"/>
    <property type="project" value="InterPro"/>
</dbReference>
<dbReference type="InterPro" id="IPR024203">
    <property type="entry name" value="Deoxy-glucuronate_isom_IolB"/>
</dbReference>
<dbReference type="GO" id="GO:0008880">
    <property type="term" value="F:glucuronate isomerase activity"/>
    <property type="evidence" value="ECO:0007669"/>
    <property type="project" value="InterPro"/>
</dbReference>
<dbReference type="InterPro" id="IPR021120">
    <property type="entry name" value="KduI/IolB_isomerase"/>
</dbReference>
<evidence type="ECO:0000256" key="1">
    <source>
        <dbReference type="ARBA" id="ARBA00023235"/>
    </source>
</evidence>
<dbReference type="Gene3D" id="2.60.120.10">
    <property type="entry name" value="Jelly Rolls"/>
    <property type="match status" value="1"/>
</dbReference>
<keyword evidence="1" id="KW-0413">Isomerase</keyword>
<gene>
    <name evidence="2" type="ordered locus">Acid_2736</name>
</gene>
<dbReference type="Pfam" id="PF04962">
    <property type="entry name" value="KduI"/>
    <property type="match status" value="1"/>
</dbReference>
<dbReference type="InParanoid" id="Q01NA5"/>
<dbReference type="InterPro" id="IPR011051">
    <property type="entry name" value="RmlC_Cupin_sf"/>
</dbReference>
<proteinExistence type="predicted"/>
<dbReference type="PANTHER" id="PTHR39193:SF1">
    <property type="entry name" value="5-DEOXY-GLUCURONATE ISOMERASE"/>
    <property type="match status" value="1"/>
</dbReference>